<dbReference type="Gene3D" id="2.40.70.10">
    <property type="entry name" value="Acid Proteases"/>
    <property type="match status" value="1"/>
</dbReference>
<name>A0A9N7R2J6_STRHE</name>
<reference evidence="1" key="1">
    <citation type="submission" date="2019-12" db="EMBL/GenBank/DDBJ databases">
        <authorList>
            <person name="Scholes J."/>
        </authorList>
    </citation>
    <scope>NUCLEOTIDE SEQUENCE</scope>
</reference>
<dbReference type="AlphaFoldDB" id="A0A9N7R2J6"/>
<dbReference type="OrthoDB" id="1740536at2759"/>
<protein>
    <submittedName>
        <fullName evidence="1">Uncharacterized protein</fullName>
    </submittedName>
</protein>
<accession>A0A9N7R2J6</accession>
<dbReference type="EMBL" id="CACSLK010002554">
    <property type="protein sequence ID" value="CAA0808213.1"/>
    <property type="molecule type" value="Genomic_DNA"/>
</dbReference>
<organism evidence="1 2">
    <name type="scientific">Striga hermonthica</name>
    <name type="common">Purple witchweed</name>
    <name type="synonym">Buchnera hermonthica</name>
    <dbReference type="NCBI Taxonomy" id="68872"/>
    <lineage>
        <taxon>Eukaryota</taxon>
        <taxon>Viridiplantae</taxon>
        <taxon>Streptophyta</taxon>
        <taxon>Embryophyta</taxon>
        <taxon>Tracheophyta</taxon>
        <taxon>Spermatophyta</taxon>
        <taxon>Magnoliopsida</taxon>
        <taxon>eudicotyledons</taxon>
        <taxon>Gunneridae</taxon>
        <taxon>Pentapetalae</taxon>
        <taxon>asterids</taxon>
        <taxon>lamiids</taxon>
        <taxon>Lamiales</taxon>
        <taxon>Orobanchaceae</taxon>
        <taxon>Buchnereae</taxon>
        <taxon>Striga</taxon>
    </lineage>
</organism>
<dbReference type="PANTHER" id="PTHR33240">
    <property type="entry name" value="OS08G0508500 PROTEIN"/>
    <property type="match status" value="1"/>
</dbReference>
<dbReference type="SUPFAM" id="SSF50630">
    <property type="entry name" value="Acid proteases"/>
    <property type="match status" value="1"/>
</dbReference>
<sequence length="162" mass="18614">MHTGSRPTVEPTPNKISFTDEDAFLFDHPHSNALVITAPIMAIKIHHIMVDTGAYASILYYRIFKKMEIDRKEMQPCRERIQGSNGQMTTPIGQVMLPIRFVEKRQPTRTILETFKIEDCPSEYNAILGRTALYKLRGDVSIYHYSIKFPSSDGERTHRGDQ</sequence>
<comment type="caution">
    <text evidence="1">The sequence shown here is derived from an EMBL/GenBank/DDBJ whole genome shotgun (WGS) entry which is preliminary data.</text>
</comment>
<gene>
    <name evidence="1" type="ORF">SHERM_10575</name>
</gene>
<evidence type="ECO:0000313" key="1">
    <source>
        <dbReference type="EMBL" id="CAA0808213.1"/>
    </source>
</evidence>
<evidence type="ECO:0000313" key="2">
    <source>
        <dbReference type="Proteomes" id="UP001153555"/>
    </source>
</evidence>
<dbReference type="PANTHER" id="PTHR33240:SF15">
    <property type="entry name" value="GAG-PRO-LIKE PROTEIN"/>
    <property type="match status" value="1"/>
</dbReference>
<dbReference type="Proteomes" id="UP001153555">
    <property type="component" value="Unassembled WGS sequence"/>
</dbReference>
<dbReference type="InterPro" id="IPR021109">
    <property type="entry name" value="Peptidase_aspartic_dom_sf"/>
</dbReference>
<proteinExistence type="predicted"/>
<keyword evidence="2" id="KW-1185">Reference proteome</keyword>